<dbReference type="PROSITE" id="PS51352">
    <property type="entry name" value="THIOREDOXIN_2"/>
    <property type="match status" value="1"/>
</dbReference>
<proteinExistence type="predicted"/>
<protein>
    <submittedName>
        <fullName evidence="6">TlpA family protein disulfide reductase</fullName>
    </submittedName>
</protein>
<evidence type="ECO:0000313" key="7">
    <source>
        <dbReference type="Proteomes" id="UP000253141"/>
    </source>
</evidence>
<organism evidence="6 7">
    <name type="scientific">Runella aurantiaca</name>
    <dbReference type="NCBI Taxonomy" id="2282308"/>
    <lineage>
        <taxon>Bacteria</taxon>
        <taxon>Pseudomonadati</taxon>
        <taxon>Bacteroidota</taxon>
        <taxon>Cytophagia</taxon>
        <taxon>Cytophagales</taxon>
        <taxon>Spirosomataceae</taxon>
        <taxon>Runella</taxon>
    </lineage>
</organism>
<dbReference type="InterPro" id="IPR013766">
    <property type="entry name" value="Thioredoxin_domain"/>
</dbReference>
<reference evidence="6 7" key="1">
    <citation type="submission" date="2018-07" db="EMBL/GenBank/DDBJ databases">
        <title>Genome analysis of Runella aurantiaca.</title>
        <authorList>
            <person name="Yang X."/>
        </authorList>
    </citation>
    <scope>NUCLEOTIDE SEQUENCE [LARGE SCALE GENOMIC DNA]</scope>
    <source>
        <strain evidence="6 7">YX9</strain>
    </source>
</reference>
<evidence type="ECO:0000313" key="6">
    <source>
        <dbReference type="EMBL" id="RDB07730.1"/>
    </source>
</evidence>
<dbReference type="CDD" id="cd02966">
    <property type="entry name" value="TlpA_like_family"/>
    <property type="match status" value="1"/>
</dbReference>
<dbReference type="InterPro" id="IPR036249">
    <property type="entry name" value="Thioredoxin-like_sf"/>
</dbReference>
<dbReference type="Proteomes" id="UP000253141">
    <property type="component" value="Unassembled WGS sequence"/>
</dbReference>
<keyword evidence="3" id="KW-1015">Disulfide bond</keyword>
<name>A0A369IFV7_9BACT</name>
<dbReference type="Pfam" id="PF13905">
    <property type="entry name" value="Thioredoxin_8"/>
    <property type="match status" value="1"/>
</dbReference>
<evidence type="ECO:0000256" key="3">
    <source>
        <dbReference type="ARBA" id="ARBA00023157"/>
    </source>
</evidence>
<dbReference type="RefSeq" id="WP_114459267.1">
    <property type="nucleotide sequence ID" value="NZ_QPIW01000001.1"/>
</dbReference>
<evidence type="ECO:0000256" key="4">
    <source>
        <dbReference type="ARBA" id="ARBA00023284"/>
    </source>
</evidence>
<dbReference type="InterPro" id="IPR050553">
    <property type="entry name" value="Thioredoxin_ResA/DsbE_sf"/>
</dbReference>
<keyword evidence="2" id="KW-0201">Cytochrome c-type biogenesis</keyword>
<dbReference type="PANTHER" id="PTHR42852">
    <property type="entry name" value="THIOL:DISULFIDE INTERCHANGE PROTEIN DSBE"/>
    <property type="match status" value="1"/>
</dbReference>
<evidence type="ECO:0000256" key="2">
    <source>
        <dbReference type="ARBA" id="ARBA00022748"/>
    </source>
</evidence>
<dbReference type="EMBL" id="QPIW01000001">
    <property type="protein sequence ID" value="RDB07730.1"/>
    <property type="molecule type" value="Genomic_DNA"/>
</dbReference>
<dbReference type="InterPro" id="IPR012336">
    <property type="entry name" value="Thioredoxin-like_fold"/>
</dbReference>
<comment type="subcellular location">
    <subcellularLocation>
        <location evidence="1">Cell envelope</location>
    </subcellularLocation>
</comment>
<comment type="caution">
    <text evidence="6">The sequence shown here is derived from an EMBL/GenBank/DDBJ whole genome shotgun (WGS) entry which is preliminary data.</text>
</comment>
<dbReference type="OrthoDB" id="6399635at2"/>
<dbReference type="GO" id="GO:0030313">
    <property type="term" value="C:cell envelope"/>
    <property type="evidence" value="ECO:0007669"/>
    <property type="project" value="UniProtKB-SubCell"/>
</dbReference>
<dbReference type="SUPFAM" id="SSF52833">
    <property type="entry name" value="Thioredoxin-like"/>
    <property type="match status" value="1"/>
</dbReference>
<evidence type="ECO:0000259" key="5">
    <source>
        <dbReference type="PROSITE" id="PS51352"/>
    </source>
</evidence>
<dbReference type="PANTHER" id="PTHR42852:SF6">
    <property type="entry name" value="THIOL:DISULFIDE INTERCHANGE PROTEIN DSBE"/>
    <property type="match status" value="1"/>
</dbReference>
<feature type="domain" description="Thioredoxin" evidence="5">
    <location>
        <begin position="304"/>
        <end position="470"/>
    </location>
</feature>
<accession>A0A369IFV7</accession>
<dbReference type="Gene3D" id="3.40.30.10">
    <property type="entry name" value="Glutaredoxin"/>
    <property type="match status" value="1"/>
</dbReference>
<sequence length="470" mass="54788">MLKDIVFSKTHLLIWLFSIPFIKIFSQNTFINGEIKNPVDSTVSFIILRNGLVGERELIDIRIDKSNKFNLKLNLDDIAYIHFQHGNTSGIVFRNWIIEPKDSVTLSFNAENFIETLRFKGVNSMKYNYYTEDLRKWDSWTSEYMKRIKQPIEDQYHFIDSIENGKLKLLQSYSKHLSHLFFKVRYADIKGDVNESRFLPLISENKNSYSLWSLPNNLKAFLYMMPDQNDTTAKSLFYVAYLDALSTLLYKDVKTLFGNKSMSNLIDFQRSIYTPKVAEYQFAYQLFDKFRTEGSNEKNNKLYENYANTYPASSFIPFLNGRQIKSTSIRHGQKAFDLGGDSISKLVKYHGKVVVLDFWASWCSSCITDVKYIKKIKEDLNMDNNVVFLSISLDEKEEDWIKAINKWDIMGTHIRLKGGFKSSVSKDYGIMGLPSYFIIDKNGLFFDVNPPRPRYNDGQDLLKVIQKAID</sequence>
<keyword evidence="4" id="KW-0676">Redox-active center</keyword>
<keyword evidence="7" id="KW-1185">Reference proteome</keyword>
<gene>
    <name evidence="6" type="ORF">DVG78_01355</name>
</gene>
<dbReference type="AlphaFoldDB" id="A0A369IFV7"/>
<dbReference type="GO" id="GO:0017004">
    <property type="term" value="P:cytochrome complex assembly"/>
    <property type="evidence" value="ECO:0007669"/>
    <property type="project" value="UniProtKB-KW"/>
</dbReference>
<evidence type="ECO:0000256" key="1">
    <source>
        <dbReference type="ARBA" id="ARBA00004196"/>
    </source>
</evidence>